<dbReference type="VEuPathDB" id="FungiDB:MUCCIDRAFT_109131"/>
<dbReference type="EMBL" id="AMYB01000003">
    <property type="protein sequence ID" value="OAD05274.1"/>
    <property type="molecule type" value="Genomic_DNA"/>
</dbReference>
<organism evidence="1 2">
    <name type="scientific">Mucor lusitanicus CBS 277.49</name>
    <dbReference type="NCBI Taxonomy" id="747725"/>
    <lineage>
        <taxon>Eukaryota</taxon>
        <taxon>Fungi</taxon>
        <taxon>Fungi incertae sedis</taxon>
        <taxon>Mucoromycota</taxon>
        <taxon>Mucoromycotina</taxon>
        <taxon>Mucoromycetes</taxon>
        <taxon>Mucorales</taxon>
        <taxon>Mucorineae</taxon>
        <taxon>Mucoraceae</taxon>
        <taxon>Mucor</taxon>
    </lineage>
</organism>
<accession>A0A168MRF2</accession>
<name>A0A168MRF2_MUCCL</name>
<protein>
    <submittedName>
        <fullName evidence="1">Uncharacterized protein</fullName>
    </submittedName>
</protein>
<sequence length="314" mass="36291">MLEIIPSDLSVANITSLSAREPIKEDEIFILEELEKDNLSSFSASTLESPCSLEDDNSQYCLQCGTEFVEKEPHQNISGRSTCDSQVCNGCRKLFTVVSEKKDIVERFNGVVARKYKIEARFLHDWYLHRYNPEKPQKDELYHLPLSEHYYSRRVDENNQATFTYFCSRDDLHKVKQYICCNGCKEFIKAKLRTLRFVTDKKCGPGRPIPESKELFELLVNSNSTCSLTGMKGSWAPFPAYRPKRSSRNWVRDHFVKNAMFFLSLDHIVPLAAGGSSLISNLQVTLQGFNHVKAHYTSENFQKWLKSFKFYQGF</sequence>
<dbReference type="Gene3D" id="1.10.30.50">
    <property type="match status" value="1"/>
</dbReference>
<proteinExistence type="predicted"/>
<dbReference type="AlphaFoldDB" id="A0A168MRF2"/>
<comment type="caution">
    <text evidence="1">The sequence shown here is derived from an EMBL/GenBank/DDBJ whole genome shotgun (WGS) entry which is preliminary data.</text>
</comment>
<evidence type="ECO:0000313" key="2">
    <source>
        <dbReference type="Proteomes" id="UP000077051"/>
    </source>
</evidence>
<evidence type="ECO:0000313" key="1">
    <source>
        <dbReference type="EMBL" id="OAD05274.1"/>
    </source>
</evidence>
<dbReference type="Proteomes" id="UP000077051">
    <property type="component" value="Unassembled WGS sequence"/>
</dbReference>
<dbReference type="OrthoDB" id="2218999at2759"/>
<keyword evidence="2" id="KW-1185">Reference proteome</keyword>
<reference evidence="1 2" key="1">
    <citation type="submission" date="2015-06" db="EMBL/GenBank/DDBJ databases">
        <title>Expansion of signal transduction pathways in fungi by whole-genome duplication.</title>
        <authorList>
            <consortium name="DOE Joint Genome Institute"/>
            <person name="Corrochano L.M."/>
            <person name="Kuo A."/>
            <person name="Marcet-Houben M."/>
            <person name="Polaino S."/>
            <person name="Salamov A."/>
            <person name="Villalobos J.M."/>
            <person name="Alvarez M.I."/>
            <person name="Avalos J."/>
            <person name="Benito E.P."/>
            <person name="Benoit I."/>
            <person name="Burger G."/>
            <person name="Camino L.P."/>
            <person name="Canovas D."/>
            <person name="Cerda-Olmedo E."/>
            <person name="Cheng J.-F."/>
            <person name="Dominguez A."/>
            <person name="Elias M."/>
            <person name="Eslava A.P."/>
            <person name="Glaser F."/>
            <person name="Grimwood J."/>
            <person name="Gutierrez G."/>
            <person name="Heitman J."/>
            <person name="Henrissat B."/>
            <person name="Iturriaga E.A."/>
            <person name="Lang B.F."/>
            <person name="Lavin J.L."/>
            <person name="Lee S."/>
            <person name="Li W."/>
            <person name="Lindquist E."/>
            <person name="Lopez-Garcia S."/>
            <person name="Luque E.M."/>
            <person name="Marcos A.T."/>
            <person name="Martin J."/>
            <person name="Mccluskey K."/>
            <person name="Medina H.R."/>
            <person name="Miralles-Duran A."/>
            <person name="Miyazaki A."/>
            <person name="Munoz-Torres E."/>
            <person name="Oguiza J.A."/>
            <person name="Ohm R."/>
            <person name="Olmedo M."/>
            <person name="Orejas M."/>
            <person name="Ortiz-Castellanos L."/>
            <person name="Pisabarro A.G."/>
            <person name="Rodriguez-Romero J."/>
            <person name="Ruiz-Herrera J."/>
            <person name="Ruiz-Vazquez R."/>
            <person name="Sanz C."/>
            <person name="Schackwitz W."/>
            <person name="Schmutz J."/>
            <person name="Shahriari M."/>
            <person name="Shelest E."/>
            <person name="Silva-Franco F."/>
            <person name="Soanes D."/>
            <person name="Syed K."/>
            <person name="Tagua V.G."/>
            <person name="Talbot N.J."/>
            <person name="Thon M."/>
            <person name="De Vries R.P."/>
            <person name="Wiebenga A."/>
            <person name="Yadav J.S."/>
            <person name="Braun E.L."/>
            <person name="Baker S."/>
            <person name="Garre V."/>
            <person name="Horwitz B."/>
            <person name="Torres-Martinez S."/>
            <person name="Idnurm A."/>
            <person name="Herrera-Estrella A."/>
            <person name="Gabaldon T."/>
            <person name="Grigoriev I.V."/>
        </authorList>
    </citation>
    <scope>NUCLEOTIDE SEQUENCE [LARGE SCALE GENOMIC DNA]</scope>
    <source>
        <strain evidence="1 2">CBS 277.49</strain>
    </source>
</reference>
<gene>
    <name evidence="1" type="ORF">MUCCIDRAFT_109131</name>
</gene>